<evidence type="ECO:0000313" key="2">
    <source>
        <dbReference type="Proteomes" id="UP001190700"/>
    </source>
</evidence>
<sequence>MNVVYFSAEFSVTVPVMRLLRLLRWLNFPEKCSKSTNGYNFLHFAAVGFLDSAMMKVIRTIMLSSVPKHHPNISKEVQRKYRKWLDTTAFTGQTPLIVSVMHANGTVPVADAQRRHHRRAHAAVDEAQVCRRRQQKF</sequence>
<dbReference type="Proteomes" id="UP001190700">
    <property type="component" value="Unassembled WGS sequence"/>
</dbReference>
<dbReference type="AlphaFoldDB" id="A0AAE0F8P4"/>
<keyword evidence="2" id="KW-1185">Reference proteome</keyword>
<protein>
    <submittedName>
        <fullName evidence="1">Uncharacterized protein</fullName>
    </submittedName>
</protein>
<accession>A0AAE0F8P4</accession>
<proteinExistence type="predicted"/>
<evidence type="ECO:0000313" key="1">
    <source>
        <dbReference type="EMBL" id="KAK3255128.1"/>
    </source>
</evidence>
<gene>
    <name evidence="1" type="ORF">CYMTET_35601</name>
</gene>
<comment type="caution">
    <text evidence="1">The sequence shown here is derived from an EMBL/GenBank/DDBJ whole genome shotgun (WGS) entry which is preliminary data.</text>
</comment>
<organism evidence="1 2">
    <name type="scientific">Cymbomonas tetramitiformis</name>
    <dbReference type="NCBI Taxonomy" id="36881"/>
    <lineage>
        <taxon>Eukaryota</taxon>
        <taxon>Viridiplantae</taxon>
        <taxon>Chlorophyta</taxon>
        <taxon>Pyramimonadophyceae</taxon>
        <taxon>Pyramimonadales</taxon>
        <taxon>Pyramimonadaceae</taxon>
        <taxon>Cymbomonas</taxon>
    </lineage>
</organism>
<name>A0AAE0F8P4_9CHLO</name>
<reference evidence="1 2" key="1">
    <citation type="journal article" date="2015" name="Genome Biol. Evol.">
        <title>Comparative Genomics of a Bacterivorous Green Alga Reveals Evolutionary Causalities and Consequences of Phago-Mixotrophic Mode of Nutrition.</title>
        <authorList>
            <person name="Burns J.A."/>
            <person name="Paasch A."/>
            <person name="Narechania A."/>
            <person name="Kim E."/>
        </authorList>
    </citation>
    <scope>NUCLEOTIDE SEQUENCE [LARGE SCALE GENOMIC DNA]</scope>
    <source>
        <strain evidence="1 2">PLY_AMNH</strain>
    </source>
</reference>
<dbReference type="EMBL" id="LGRX02022860">
    <property type="protein sequence ID" value="KAK3255128.1"/>
    <property type="molecule type" value="Genomic_DNA"/>
</dbReference>